<dbReference type="AlphaFoldDB" id="A0A8T0SVH3"/>
<comment type="caution">
    <text evidence="1">The sequence shown here is derived from an EMBL/GenBank/DDBJ whole genome shotgun (WGS) entry which is preliminary data.</text>
</comment>
<dbReference type="EMBL" id="CM029045">
    <property type="protein sequence ID" value="KAG2602661.1"/>
    <property type="molecule type" value="Genomic_DNA"/>
</dbReference>
<protein>
    <submittedName>
        <fullName evidence="1">Uncharacterized protein</fullName>
    </submittedName>
</protein>
<accession>A0A8T0SVH3</accession>
<organism evidence="1 2">
    <name type="scientific">Panicum virgatum</name>
    <name type="common">Blackwell switchgrass</name>
    <dbReference type="NCBI Taxonomy" id="38727"/>
    <lineage>
        <taxon>Eukaryota</taxon>
        <taxon>Viridiplantae</taxon>
        <taxon>Streptophyta</taxon>
        <taxon>Embryophyta</taxon>
        <taxon>Tracheophyta</taxon>
        <taxon>Spermatophyta</taxon>
        <taxon>Magnoliopsida</taxon>
        <taxon>Liliopsida</taxon>
        <taxon>Poales</taxon>
        <taxon>Poaceae</taxon>
        <taxon>PACMAD clade</taxon>
        <taxon>Panicoideae</taxon>
        <taxon>Panicodae</taxon>
        <taxon>Paniceae</taxon>
        <taxon>Panicinae</taxon>
        <taxon>Panicum</taxon>
        <taxon>Panicum sect. Hiantes</taxon>
    </lineage>
</organism>
<reference evidence="1" key="1">
    <citation type="submission" date="2020-05" db="EMBL/GenBank/DDBJ databases">
        <title>WGS assembly of Panicum virgatum.</title>
        <authorList>
            <person name="Lovell J.T."/>
            <person name="Jenkins J."/>
            <person name="Shu S."/>
            <person name="Juenger T.E."/>
            <person name="Schmutz J."/>
        </authorList>
    </citation>
    <scope>NUCLEOTIDE SEQUENCE</scope>
    <source>
        <strain evidence="1">AP13</strain>
    </source>
</reference>
<evidence type="ECO:0000313" key="2">
    <source>
        <dbReference type="Proteomes" id="UP000823388"/>
    </source>
</evidence>
<evidence type="ECO:0000313" key="1">
    <source>
        <dbReference type="EMBL" id="KAG2602661.1"/>
    </source>
</evidence>
<gene>
    <name evidence="1" type="ORF">PVAP13_5KG701300</name>
</gene>
<name>A0A8T0SVH3_PANVG</name>
<sequence length="139" mass="14496">MVPIDRAFGSHNALLRTAAKEPVPPWFPSTVPSACTTPCSRTAVLEARLAELSGAAPAHAEPSACTTPCSRTAVLEARLGELSGAAPAHAAALFRRRLQPWGSGPLPCHGLDGWIWSGGGLAGERTAWRSRSWGFLGGS</sequence>
<proteinExistence type="predicted"/>
<dbReference type="Proteomes" id="UP000823388">
    <property type="component" value="Chromosome 5K"/>
</dbReference>
<keyword evidence="2" id="KW-1185">Reference proteome</keyword>